<protein>
    <recommendedName>
        <fullName evidence="5">SOCS box domain-containing protein</fullName>
    </recommendedName>
</protein>
<dbReference type="EnsemblMetazoa" id="G27802.1">
    <property type="protein sequence ID" value="G27802.1:cds"/>
    <property type="gene ID" value="G27802"/>
</dbReference>
<sequence>MGQAMSCLHENEDSLLQSRNASLTRYICQQNKIEIPSHTESVPRTSGGLKKNSHKDHAMEEKSSQSNLVKAIEDNDIDAVLNLIKNYSLDSWGHVSSYVTNNYKIHNPVESACNLGYTKIIQVFFDNGCSANLPTSSGRLIHTVLKNIQAHKINLDDGCKLISFMCRHNCNVNIKDIHHKTPLLYACEIGDKKILEILMSVSDPDILKCKDLPNGFTPLHMSVMKNDLECVTFILKHLPERSFINIQDNRGRTPLHLSLISMCKTLQYMNEIAFQSSKSNDETQKEQLKKLQHIQENSIAVTELLLLHGSDPNSCSARAQPTIQSIGKDMPLYLAMTLVAMDQTADFLYGDGTKTTNALQPFLFSSVPNNNLKPSSYSSLVRLLILFGAIPKESRELWLAAFQEESSVIPLIEEVFSYVENKESSPKKLFQLCKQVIRHQLTKSYNLHKIDQLPLPTSMQAYIRFQFL</sequence>
<feature type="repeat" description="ANK" evidence="3">
    <location>
        <begin position="214"/>
        <end position="237"/>
    </location>
</feature>
<dbReference type="PANTHER" id="PTHR24193">
    <property type="entry name" value="ANKYRIN REPEAT PROTEIN"/>
    <property type="match status" value="1"/>
</dbReference>
<proteinExistence type="predicted"/>
<keyword evidence="2 3" id="KW-0040">ANK repeat</keyword>
<evidence type="ECO:0000313" key="6">
    <source>
        <dbReference type="EnsemblMetazoa" id="G27802.1:cds"/>
    </source>
</evidence>
<feature type="domain" description="SOCS box" evidence="5">
    <location>
        <begin position="410"/>
        <end position="468"/>
    </location>
</feature>
<dbReference type="PROSITE" id="PS50088">
    <property type="entry name" value="ANK_REPEAT"/>
    <property type="match status" value="1"/>
</dbReference>
<dbReference type="OMA" id="VQYSHIA"/>
<dbReference type="AlphaFoldDB" id="A0A8W8LDT8"/>
<dbReference type="SMART" id="SM00969">
    <property type="entry name" value="SOCS_box"/>
    <property type="match status" value="1"/>
</dbReference>
<dbReference type="GO" id="GO:0000976">
    <property type="term" value="F:transcription cis-regulatory region binding"/>
    <property type="evidence" value="ECO:0007669"/>
    <property type="project" value="TreeGrafter"/>
</dbReference>
<dbReference type="InterPro" id="IPR002110">
    <property type="entry name" value="Ankyrin_rpt"/>
</dbReference>
<dbReference type="Gene3D" id="1.25.40.20">
    <property type="entry name" value="Ankyrin repeat-containing domain"/>
    <property type="match status" value="2"/>
</dbReference>
<feature type="region of interest" description="Disordered" evidence="4">
    <location>
        <begin position="37"/>
        <end position="66"/>
    </location>
</feature>
<dbReference type="InterPro" id="IPR036770">
    <property type="entry name" value="Ankyrin_rpt-contain_sf"/>
</dbReference>
<dbReference type="OrthoDB" id="2157354at2759"/>
<dbReference type="CDD" id="cd03587">
    <property type="entry name" value="SOCS"/>
    <property type="match status" value="1"/>
</dbReference>
<evidence type="ECO:0000256" key="4">
    <source>
        <dbReference type="SAM" id="MobiDB-lite"/>
    </source>
</evidence>
<dbReference type="PROSITE" id="PS50225">
    <property type="entry name" value="SOCS"/>
    <property type="match status" value="1"/>
</dbReference>
<reference evidence="6" key="1">
    <citation type="submission" date="2022-08" db="UniProtKB">
        <authorList>
            <consortium name="EnsemblMetazoa"/>
        </authorList>
    </citation>
    <scope>IDENTIFICATION</scope>
    <source>
        <strain evidence="6">05x7-T-G4-1.051#20</strain>
    </source>
</reference>
<dbReference type="Proteomes" id="UP000005408">
    <property type="component" value="Unassembled WGS sequence"/>
</dbReference>
<dbReference type="SMART" id="SM00248">
    <property type="entry name" value="ANK"/>
    <property type="match status" value="4"/>
</dbReference>
<dbReference type="Gene3D" id="1.10.750.20">
    <property type="entry name" value="SOCS box"/>
    <property type="match status" value="1"/>
</dbReference>
<dbReference type="PROSITE" id="PS50297">
    <property type="entry name" value="ANK_REP_REGION"/>
    <property type="match status" value="1"/>
</dbReference>
<evidence type="ECO:0000313" key="7">
    <source>
        <dbReference type="Proteomes" id="UP000005408"/>
    </source>
</evidence>
<dbReference type="InterPro" id="IPR036036">
    <property type="entry name" value="SOCS_box-like_dom_sf"/>
</dbReference>
<dbReference type="EnsemblMetazoa" id="G27802.2">
    <property type="protein sequence ID" value="G27802.2:cds"/>
    <property type="gene ID" value="G27802"/>
</dbReference>
<organism evidence="6 7">
    <name type="scientific">Magallana gigas</name>
    <name type="common">Pacific oyster</name>
    <name type="synonym">Crassostrea gigas</name>
    <dbReference type="NCBI Taxonomy" id="29159"/>
    <lineage>
        <taxon>Eukaryota</taxon>
        <taxon>Metazoa</taxon>
        <taxon>Spiralia</taxon>
        <taxon>Lophotrochozoa</taxon>
        <taxon>Mollusca</taxon>
        <taxon>Bivalvia</taxon>
        <taxon>Autobranchia</taxon>
        <taxon>Pteriomorphia</taxon>
        <taxon>Ostreida</taxon>
        <taxon>Ostreoidea</taxon>
        <taxon>Ostreidae</taxon>
        <taxon>Magallana</taxon>
    </lineage>
</organism>
<dbReference type="GO" id="GO:0005634">
    <property type="term" value="C:nucleus"/>
    <property type="evidence" value="ECO:0007669"/>
    <property type="project" value="TreeGrafter"/>
</dbReference>
<accession>A0A8W8LDT8</accession>
<dbReference type="InterPro" id="IPR001496">
    <property type="entry name" value="SOCS_box"/>
</dbReference>
<evidence type="ECO:0000256" key="2">
    <source>
        <dbReference type="ARBA" id="ARBA00023043"/>
    </source>
</evidence>
<keyword evidence="1" id="KW-0677">Repeat</keyword>
<dbReference type="Pfam" id="PF07525">
    <property type="entry name" value="SOCS_box"/>
    <property type="match status" value="1"/>
</dbReference>
<dbReference type="InterPro" id="IPR050663">
    <property type="entry name" value="Ankyrin-SOCS_Box"/>
</dbReference>
<dbReference type="SUPFAM" id="SSF48403">
    <property type="entry name" value="Ankyrin repeat"/>
    <property type="match status" value="1"/>
</dbReference>
<dbReference type="GO" id="GO:0045944">
    <property type="term" value="P:positive regulation of transcription by RNA polymerase II"/>
    <property type="evidence" value="ECO:0007669"/>
    <property type="project" value="TreeGrafter"/>
</dbReference>
<dbReference type="SUPFAM" id="SSF158235">
    <property type="entry name" value="SOCS box-like"/>
    <property type="match status" value="1"/>
</dbReference>
<evidence type="ECO:0000256" key="1">
    <source>
        <dbReference type="ARBA" id="ARBA00022737"/>
    </source>
</evidence>
<keyword evidence="7" id="KW-1185">Reference proteome</keyword>
<evidence type="ECO:0000256" key="3">
    <source>
        <dbReference type="PROSITE-ProRule" id="PRU00023"/>
    </source>
</evidence>
<dbReference type="Pfam" id="PF12796">
    <property type="entry name" value="Ank_2"/>
    <property type="match status" value="1"/>
</dbReference>
<evidence type="ECO:0000259" key="5">
    <source>
        <dbReference type="PROSITE" id="PS50225"/>
    </source>
</evidence>
<name>A0A8W8LDT8_MAGGI</name>
<dbReference type="PANTHER" id="PTHR24193:SF121">
    <property type="entry name" value="ADA2A-CONTAINING COMPLEX COMPONENT 3, ISOFORM D"/>
    <property type="match status" value="1"/>
</dbReference>
<dbReference type="GO" id="GO:0035556">
    <property type="term" value="P:intracellular signal transduction"/>
    <property type="evidence" value="ECO:0007669"/>
    <property type="project" value="InterPro"/>
</dbReference>